<gene>
    <name evidence="1" type="ORF">A0131_09045</name>
</gene>
<name>A0A151A726_9STAP</name>
<comment type="caution">
    <text evidence="1">The sequence shown here is derived from an EMBL/GenBank/DDBJ whole genome shotgun (WGS) entry which is preliminary data.</text>
</comment>
<dbReference type="RefSeq" id="WP_061855076.1">
    <property type="nucleotide sequence ID" value="NZ_LUGM01000002.1"/>
</dbReference>
<sequence length="64" mass="7148">MLLSTKLGGTFGGLAGATMSLKEQEFMKEHVSHTKQNFAIMSQNEKLIKQNDEIIELLKIIANK</sequence>
<dbReference type="EMBL" id="LUGM01000002">
    <property type="protein sequence ID" value="KYH14920.1"/>
    <property type="molecule type" value="Genomic_DNA"/>
</dbReference>
<evidence type="ECO:0000313" key="1">
    <source>
        <dbReference type="EMBL" id="KYH14920.1"/>
    </source>
</evidence>
<organism evidence="1 2">
    <name type="scientific">Staphylococcus kloosii</name>
    <dbReference type="NCBI Taxonomy" id="29384"/>
    <lineage>
        <taxon>Bacteria</taxon>
        <taxon>Bacillati</taxon>
        <taxon>Bacillota</taxon>
        <taxon>Bacilli</taxon>
        <taxon>Bacillales</taxon>
        <taxon>Staphylococcaceae</taxon>
        <taxon>Staphylococcus</taxon>
    </lineage>
</organism>
<dbReference type="AlphaFoldDB" id="A0A151A726"/>
<accession>A0A151A726</accession>
<protein>
    <submittedName>
        <fullName evidence="1">Uncharacterized protein</fullName>
    </submittedName>
</protein>
<dbReference type="Proteomes" id="UP000075418">
    <property type="component" value="Unassembled WGS sequence"/>
</dbReference>
<reference evidence="1 2" key="1">
    <citation type="submission" date="2016-02" db="EMBL/GenBank/DDBJ databases">
        <title>Draft genome sequence of hydrocarbon degrading Staphylococcus saprophyticus Strain CNV2, isolated from crude-oil contaminated soil from Noonmati Oil Refinery, Guwahati, Assam, India.</title>
        <authorList>
            <person name="Mukherjee A."/>
            <person name="Chettri B."/>
            <person name="Langpoklakpam J."/>
            <person name="Singh A.K."/>
            <person name="Chattopadhyay D.J."/>
        </authorList>
    </citation>
    <scope>NUCLEOTIDE SEQUENCE [LARGE SCALE GENOMIC DNA]</scope>
    <source>
        <strain evidence="1 2">CNV2</strain>
    </source>
</reference>
<proteinExistence type="predicted"/>
<evidence type="ECO:0000313" key="2">
    <source>
        <dbReference type="Proteomes" id="UP000075418"/>
    </source>
</evidence>